<feature type="transmembrane region" description="Helical" evidence="9">
    <location>
        <begin position="322"/>
        <end position="339"/>
    </location>
</feature>
<gene>
    <name evidence="10" type="ORF">KP22_02340</name>
</gene>
<dbReference type="FunFam" id="1.10.3470.10:FF:000001">
    <property type="entry name" value="Vitamin B12 ABC transporter permease BtuC"/>
    <property type="match status" value="1"/>
</dbReference>
<dbReference type="GO" id="GO:0042935">
    <property type="term" value="P:achromobactin transport"/>
    <property type="evidence" value="ECO:0007669"/>
    <property type="project" value="UniProtKB-ARBA"/>
</dbReference>
<reference evidence="10 11" key="1">
    <citation type="submission" date="2014-08" db="EMBL/GenBank/DDBJ databases">
        <title>Genome sequences of NCPPB Pectobacterium isolates.</title>
        <authorList>
            <person name="Glover R.H."/>
            <person name="Sapp M."/>
            <person name="Elphinstone J."/>
        </authorList>
    </citation>
    <scope>NUCLEOTIDE SEQUENCE [LARGE SCALE GENOMIC DNA]</scope>
    <source>
        <strain evidence="10 11">NCPPB 2795</strain>
    </source>
</reference>
<comment type="function">
    <text evidence="8">Part of the binding-protein-dependent transport system CbrABCD for uptake of the siderophore achromobactin. Probably responsible for the translocation of the substrate across the membrane.</text>
</comment>
<evidence type="ECO:0000256" key="4">
    <source>
        <dbReference type="ARBA" id="ARBA00022475"/>
    </source>
</evidence>
<dbReference type="GO" id="GO:0005886">
    <property type="term" value="C:plasma membrane"/>
    <property type="evidence" value="ECO:0007669"/>
    <property type="project" value="UniProtKB-SubCell"/>
</dbReference>
<organism evidence="10 11">
    <name type="scientific">Pectobacterium betavasculorum</name>
    <dbReference type="NCBI Taxonomy" id="55207"/>
    <lineage>
        <taxon>Bacteria</taxon>
        <taxon>Pseudomonadati</taxon>
        <taxon>Pseudomonadota</taxon>
        <taxon>Gammaproteobacteria</taxon>
        <taxon>Enterobacterales</taxon>
        <taxon>Pectobacteriaceae</taxon>
        <taxon>Pectobacterium</taxon>
    </lineage>
</organism>
<comment type="subcellular location">
    <subcellularLocation>
        <location evidence="1">Cell membrane</location>
        <topology evidence="1">Multi-pass membrane protein</topology>
    </subcellularLocation>
</comment>
<dbReference type="GO" id="GO:0033214">
    <property type="term" value="P:siderophore-iron import into cell"/>
    <property type="evidence" value="ECO:0007669"/>
    <property type="project" value="TreeGrafter"/>
</dbReference>
<dbReference type="SUPFAM" id="SSF81345">
    <property type="entry name" value="ABC transporter involved in vitamin B12 uptake, BtuC"/>
    <property type="match status" value="1"/>
</dbReference>
<evidence type="ECO:0000256" key="8">
    <source>
        <dbReference type="ARBA" id="ARBA00053987"/>
    </source>
</evidence>
<keyword evidence="6 9" id="KW-1133">Transmembrane helix</keyword>
<feature type="transmembrane region" description="Helical" evidence="9">
    <location>
        <begin position="131"/>
        <end position="151"/>
    </location>
</feature>
<feature type="transmembrane region" description="Helical" evidence="9">
    <location>
        <begin position="248"/>
        <end position="277"/>
    </location>
</feature>
<evidence type="ECO:0000256" key="5">
    <source>
        <dbReference type="ARBA" id="ARBA00022692"/>
    </source>
</evidence>
<keyword evidence="5 9" id="KW-0812">Transmembrane</keyword>
<dbReference type="Gene3D" id="1.10.3470.10">
    <property type="entry name" value="ABC transporter involved in vitamin B12 uptake, BtuC"/>
    <property type="match status" value="1"/>
</dbReference>
<keyword evidence="3" id="KW-0813">Transport</keyword>
<dbReference type="PANTHER" id="PTHR30472:SF24">
    <property type="entry name" value="FERRIC ENTEROBACTIN TRANSPORT SYSTEM PERMEASE PROTEIN FEPG"/>
    <property type="match status" value="1"/>
</dbReference>
<dbReference type="CDD" id="cd06550">
    <property type="entry name" value="TM_ABC_iron-siderophores_like"/>
    <property type="match status" value="1"/>
</dbReference>
<evidence type="ECO:0000256" key="6">
    <source>
        <dbReference type="ARBA" id="ARBA00022989"/>
    </source>
</evidence>
<dbReference type="InterPro" id="IPR037294">
    <property type="entry name" value="ABC_BtuC-like"/>
</dbReference>
<proteinExistence type="inferred from homology"/>
<protein>
    <submittedName>
        <fullName evidence="10">Iron ABC transporter permease</fullName>
    </submittedName>
</protein>
<name>A0A093UFC8_9GAMM</name>
<evidence type="ECO:0000256" key="9">
    <source>
        <dbReference type="SAM" id="Phobius"/>
    </source>
</evidence>
<keyword evidence="7 9" id="KW-0472">Membrane</keyword>
<dbReference type="PANTHER" id="PTHR30472">
    <property type="entry name" value="FERRIC ENTEROBACTIN TRANSPORT SYSTEM PERMEASE PROTEIN"/>
    <property type="match status" value="1"/>
</dbReference>
<evidence type="ECO:0000256" key="7">
    <source>
        <dbReference type="ARBA" id="ARBA00023136"/>
    </source>
</evidence>
<evidence type="ECO:0000313" key="10">
    <source>
        <dbReference type="EMBL" id="KFX06948.1"/>
    </source>
</evidence>
<feature type="transmembrane region" description="Helical" evidence="9">
    <location>
        <begin position="22"/>
        <end position="46"/>
    </location>
</feature>
<comment type="similarity">
    <text evidence="2">Belongs to the binding-protein-dependent transport system permease family. FecCD subfamily.</text>
</comment>
<sequence length="343" mass="35527">MGKVCTVRVGSVSRQIDLRTSVVALLLLLALSAVVFLSLSLGQVVLSPAQVMSALLGKADSGVHFIVNDLRLPRALLALLVGGALAISGLILQSIVRNPLASPDILGITSGASAAAVFFLSFLATTISQRWLPLAAMGGAWVTAVAIYLLAWKQGASPLRLVLVGVGLSAIMGAAVTMMLVFSPIGTTLTAYVWLTGSIYGAQWQHVSALAGWLLLGAPFLVGLARHVNVHELDDALACGVGQSVGRIRLALLTLSVALAGAAIAYAGAMAFVGLLAPHIAKKLASRSFPGLALVSALTGGLLVMVADLMGRTAFLPLDLPAGIFISVLGTPFFIYLLLRQRY</sequence>
<dbReference type="GO" id="GO:0022857">
    <property type="term" value="F:transmembrane transporter activity"/>
    <property type="evidence" value="ECO:0007669"/>
    <property type="project" value="InterPro"/>
</dbReference>
<dbReference type="Pfam" id="PF01032">
    <property type="entry name" value="FecCD"/>
    <property type="match status" value="1"/>
</dbReference>
<evidence type="ECO:0000256" key="1">
    <source>
        <dbReference type="ARBA" id="ARBA00004651"/>
    </source>
</evidence>
<dbReference type="RefSeq" id="WP_039322151.1">
    <property type="nucleotide sequence ID" value="NZ_JQHM01000001.1"/>
</dbReference>
<feature type="transmembrane region" description="Helical" evidence="9">
    <location>
        <begin position="207"/>
        <end position="228"/>
    </location>
</feature>
<dbReference type="eggNOG" id="COG0609">
    <property type="taxonomic scope" value="Bacteria"/>
</dbReference>
<feature type="transmembrane region" description="Helical" evidence="9">
    <location>
        <begin position="105"/>
        <end position="124"/>
    </location>
</feature>
<evidence type="ECO:0000256" key="3">
    <source>
        <dbReference type="ARBA" id="ARBA00022448"/>
    </source>
</evidence>
<accession>A0A093UFC8</accession>
<comment type="caution">
    <text evidence="10">The sequence shown here is derived from an EMBL/GenBank/DDBJ whole genome shotgun (WGS) entry which is preliminary data.</text>
</comment>
<dbReference type="AlphaFoldDB" id="A0A093UFC8"/>
<dbReference type="InterPro" id="IPR000522">
    <property type="entry name" value="ABC_transptr_permease_BtuC"/>
</dbReference>
<evidence type="ECO:0000256" key="2">
    <source>
        <dbReference type="ARBA" id="ARBA00007935"/>
    </source>
</evidence>
<dbReference type="EMBL" id="JQHM01000001">
    <property type="protein sequence ID" value="KFX06948.1"/>
    <property type="molecule type" value="Genomic_DNA"/>
</dbReference>
<dbReference type="STRING" id="55207.KP22_02340"/>
<feature type="transmembrane region" description="Helical" evidence="9">
    <location>
        <begin position="289"/>
        <end position="310"/>
    </location>
</feature>
<feature type="transmembrane region" description="Helical" evidence="9">
    <location>
        <begin position="75"/>
        <end position="93"/>
    </location>
</feature>
<keyword evidence="4" id="KW-1003">Cell membrane</keyword>
<evidence type="ECO:0000313" key="11">
    <source>
        <dbReference type="Proteomes" id="UP000032874"/>
    </source>
</evidence>
<dbReference type="Proteomes" id="UP000032874">
    <property type="component" value="Unassembled WGS sequence"/>
</dbReference>